<evidence type="ECO:0000313" key="1">
    <source>
        <dbReference type="EMBL" id="OMF52210.1"/>
    </source>
</evidence>
<sequence length="349" mass="40798">MGLPVYRIELKDSAMKKLESNIWSDSFVSGTMSMDGRRTPIRIRYRGGHTREYPKKSYEIRTAKATYHFNAEHDDPSLMRNALSFHYFNVLGVPSPSTKHCVLYMNGKKEGVYLRIEAVKSAFFRKRGLHARSIIYAVNDNADFAMPEKNAKSSRLLSGYAFIKGGETDRNRLSDFIRSINRKKGTELSDYLRQRLDMDNYLRWLCGAVLTGNYDGFLQNYTIFEYVKRNKYGMIPWDYEGTWGRNCYGKAVNSDLVRIKGYNVLTGKVLAYKANRQKYKRILERALESTFTVSRLMPVVRKMHSAIAQDIYDDPKYKWDVGIFDTEPDVIREYIEDRRRDIKNEMEQL</sequence>
<dbReference type="Proteomes" id="UP000187172">
    <property type="component" value="Unassembled WGS sequence"/>
</dbReference>
<keyword evidence="1" id="KW-0946">Virion</keyword>
<evidence type="ECO:0000313" key="2">
    <source>
        <dbReference type="Proteomes" id="UP000187172"/>
    </source>
</evidence>
<keyword evidence="1" id="KW-0167">Capsid protein</keyword>
<keyword evidence="2" id="KW-1185">Reference proteome</keyword>
<dbReference type="AlphaFoldDB" id="A0A1R1EK79"/>
<dbReference type="PANTHER" id="PTHR40050">
    <property type="entry name" value="INNER SPORE COAT PROTEIN H"/>
    <property type="match status" value="1"/>
</dbReference>
<protein>
    <submittedName>
        <fullName evidence="1">Spore coat protein CotH</fullName>
    </submittedName>
</protein>
<gene>
    <name evidence="1" type="ORF">BK138_22420</name>
</gene>
<dbReference type="Pfam" id="PF08757">
    <property type="entry name" value="CotH"/>
    <property type="match status" value="1"/>
</dbReference>
<dbReference type="EMBL" id="MRTP01000007">
    <property type="protein sequence ID" value="OMF52210.1"/>
    <property type="molecule type" value="Genomic_DNA"/>
</dbReference>
<comment type="caution">
    <text evidence="1">The sequence shown here is derived from an EMBL/GenBank/DDBJ whole genome shotgun (WGS) entry which is preliminary data.</text>
</comment>
<accession>A0A1R1EK79</accession>
<dbReference type="STRING" id="297318.BK138_22420"/>
<dbReference type="InterPro" id="IPR014867">
    <property type="entry name" value="Spore_coat_CotH_CotH2/3/7"/>
</dbReference>
<organism evidence="1 2">
    <name type="scientific">Paenibacillus rhizosphaerae</name>
    <dbReference type="NCBI Taxonomy" id="297318"/>
    <lineage>
        <taxon>Bacteria</taxon>
        <taxon>Bacillati</taxon>
        <taxon>Bacillota</taxon>
        <taxon>Bacilli</taxon>
        <taxon>Bacillales</taxon>
        <taxon>Paenibacillaceae</taxon>
        <taxon>Paenibacillus</taxon>
    </lineage>
</organism>
<dbReference type="RefSeq" id="WP_076173032.1">
    <property type="nucleotide sequence ID" value="NZ_MRTP01000007.1"/>
</dbReference>
<proteinExistence type="predicted"/>
<name>A0A1R1EK79_9BACL</name>
<dbReference type="PANTHER" id="PTHR40050:SF1">
    <property type="entry name" value="INNER SPORE COAT PROTEIN H"/>
    <property type="match status" value="1"/>
</dbReference>
<reference evidence="1 2" key="1">
    <citation type="submission" date="2016-11" db="EMBL/GenBank/DDBJ databases">
        <title>Paenibacillus species isolates.</title>
        <authorList>
            <person name="Beno S.M."/>
        </authorList>
    </citation>
    <scope>NUCLEOTIDE SEQUENCE [LARGE SCALE GENOMIC DNA]</scope>
    <source>
        <strain evidence="1 2">FSL R5-0378</strain>
    </source>
</reference>